<comment type="caution">
    <text evidence="1">The sequence shown here is derived from an EMBL/GenBank/DDBJ whole genome shotgun (WGS) entry which is preliminary data.</text>
</comment>
<reference evidence="1" key="1">
    <citation type="submission" date="2021-06" db="EMBL/GenBank/DDBJ databases">
        <authorList>
            <person name="Kallberg Y."/>
            <person name="Tangrot J."/>
            <person name="Rosling A."/>
        </authorList>
    </citation>
    <scope>NUCLEOTIDE SEQUENCE</scope>
    <source>
        <strain evidence="1">MA461A</strain>
    </source>
</reference>
<keyword evidence="2" id="KW-1185">Reference proteome</keyword>
<protein>
    <submittedName>
        <fullName evidence="1">4733_t:CDS:1</fullName>
    </submittedName>
</protein>
<dbReference type="Proteomes" id="UP000789920">
    <property type="component" value="Unassembled WGS sequence"/>
</dbReference>
<evidence type="ECO:0000313" key="1">
    <source>
        <dbReference type="EMBL" id="CAG8495928.1"/>
    </source>
</evidence>
<name>A0ACA9KWA3_9GLOM</name>
<sequence>IDNNNKINLEDFFEEVCNSNVDIEALHENIEVVVIKKEQSFDDFKQTKSYFKIIQSLKTLRYK</sequence>
<organism evidence="1 2">
    <name type="scientific">Racocetra persica</name>
    <dbReference type="NCBI Taxonomy" id="160502"/>
    <lineage>
        <taxon>Eukaryota</taxon>
        <taxon>Fungi</taxon>
        <taxon>Fungi incertae sedis</taxon>
        <taxon>Mucoromycota</taxon>
        <taxon>Glomeromycotina</taxon>
        <taxon>Glomeromycetes</taxon>
        <taxon>Diversisporales</taxon>
        <taxon>Gigasporaceae</taxon>
        <taxon>Racocetra</taxon>
    </lineage>
</organism>
<evidence type="ECO:0000313" key="2">
    <source>
        <dbReference type="Proteomes" id="UP000789920"/>
    </source>
</evidence>
<proteinExistence type="predicted"/>
<accession>A0ACA9KWA3</accession>
<dbReference type="EMBL" id="CAJVQC010001527">
    <property type="protein sequence ID" value="CAG8495928.1"/>
    <property type="molecule type" value="Genomic_DNA"/>
</dbReference>
<feature type="non-terminal residue" evidence="1">
    <location>
        <position position="1"/>
    </location>
</feature>
<gene>
    <name evidence="1" type="ORF">RPERSI_LOCUS1602</name>
</gene>